<dbReference type="CDD" id="cd14014">
    <property type="entry name" value="STKc_PknB_like"/>
    <property type="match status" value="1"/>
</dbReference>
<keyword evidence="12" id="KW-1185">Reference proteome</keyword>
<keyword evidence="4 7" id="KW-0547">Nucleotide-binding</keyword>
<keyword evidence="9" id="KW-0472">Membrane</keyword>
<evidence type="ECO:0000313" key="12">
    <source>
        <dbReference type="Proteomes" id="UP001500221"/>
    </source>
</evidence>
<evidence type="ECO:0000259" key="10">
    <source>
        <dbReference type="PROSITE" id="PS50011"/>
    </source>
</evidence>
<keyword evidence="9" id="KW-1133">Transmembrane helix</keyword>
<feature type="compositionally biased region" description="Low complexity" evidence="8">
    <location>
        <begin position="394"/>
        <end position="417"/>
    </location>
</feature>
<evidence type="ECO:0000256" key="7">
    <source>
        <dbReference type="PROSITE-ProRule" id="PRU10141"/>
    </source>
</evidence>
<sequence length="531" mass="55472">MTTGAGATPEPGGELGPFRLGKRLGIGGMGIVFQALDTQLNRQVALKIITPHIGEDPGFRARFTREAQAQASLDSPHVVQVYSFGEADGRLYIATQLIPDGDLGQMLHRHGRPPVRVGVNLISQIADGLAVAHQAGLIHRDIKPANVLLRRRDNELHAYLGDFGIARHVSGGQQLTQVGGTVGTPSYMAPELHTGGQAGPASDIYSLGCLLWASLSGHAPYSGTSDYQVVRGHLEAPVPQLAETGPLASEINRALRSAMAKDPADRYPTVATMRDDLRRIARLPDDPQPIRLPDDSAPLTPPTQHQQHLVTPRTPTPTPTPTPGPTGGPPAPPFMPTPTPTPQFATQPFAPSRGSSSGGGRRGLLIALAVALVVAVAATVTILLLAGGDDDTSADPTETTDTTSESTDPTGPTDPTDPTVPSPPTPPTSDPIEPTPSESTGTNRPTGGNREKRAVDSLAAFFGEQSGIDPPIAQCIGEGLVEEYGVDGLVDIGVLNDELEFQPTAEAASSDFIDKVYDVSFTCGAESVGAG</sequence>
<evidence type="ECO:0000256" key="6">
    <source>
        <dbReference type="ARBA" id="ARBA00022840"/>
    </source>
</evidence>
<dbReference type="PROSITE" id="PS00107">
    <property type="entry name" value="PROTEIN_KINASE_ATP"/>
    <property type="match status" value="1"/>
</dbReference>
<dbReference type="EC" id="2.7.11.1" evidence="1"/>
<dbReference type="Proteomes" id="UP001500221">
    <property type="component" value="Unassembled WGS sequence"/>
</dbReference>
<dbReference type="InterPro" id="IPR017441">
    <property type="entry name" value="Protein_kinase_ATP_BS"/>
</dbReference>
<dbReference type="PANTHER" id="PTHR43289">
    <property type="entry name" value="MITOGEN-ACTIVATED PROTEIN KINASE KINASE KINASE 20-RELATED"/>
    <property type="match status" value="1"/>
</dbReference>
<keyword evidence="5" id="KW-0418">Kinase</keyword>
<dbReference type="EMBL" id="BAABKG010000001">
    <property type="protein sequence ID" value="GAA5142640.1"/>
    <property type="molecule type" value="Genomic_DNA"/>
</dbReference>
<evidence type="ECO:0000256" key="8">
    <source>
        <dbReference type="SAM" id="MobiDB-lite"/>
    </source>
</evidence>
<gene>
    <name evidence="11" type="ORF">GCM10023340_06440</name>
</gene>
<feature type="binding site" evidence="7">
    <location>
        <position position="47"/>
    </location>
    <ligand>
        <name>ATP</name>
        <dbReference type="ChEBI" id="CHEBI:30616"/>
    </ligand>
</feature>
<name>A0ABP9P937_9ACTN</name>
<feature type="region of interest" description="Disordered" evidence="8">
    <location>
        <begin position="279"/>
        <end position="359"/>
    </location>
</feature>
<evidence type="ECO:0000256" key="1">
    <source>
        <dbReference type="ARBA" id="ARBA00012513"/>
    </source>
</evidence>
<dbReference type="Pfam" id="PF00069">
    <property type="entry name" value="Pkinase"/>
    <property type="match status" value="1"/>
</dbReference>
<dbReference type="RefSeq" id="WP_345454464.1">
    <property type="nucleotide sequence ID" value="NZ_BAABKG010000001.1"/>
</dbReference>
<evidence type="ECO:0000256" key="4">
    <source>
        <dbReference type="ARBA" id="ARBA00022741"/>
    </source>
</evidence>
<feature type="domain" description="Protein kinase" evidence="10">
    <location>
        <begin position="18"/>
        <end position="278"/>
    </location>
</feature>
<evidence type="ECO:0000256" key="5">
    <source>
        <dbReference type="ARBA" id="ARBA00022777"/>
    </source>
</evidence>
<evidence type="ECO:0000256" key="3">
    <source>
        <dbReference type="ARBA" id="ARBA00022679"/>
    </source>
</evidence>
<feature type="compositionally biased region" description="Pro residues" evidence="8">
    <location>
        <begin position="418"/>
        <end position="429"/>
    </location>
</feature>
<dbReference type="InterPro" id="IPR000719">
    <property type="entry name" value="Prot_kinase_dom"/>
</dbReference>
<dbReference type="SUPFAM" id="SSF56112">
    <property type="entry name" value="Protein kinase-like (PK-like)"/>
    <property type="match status" value="1"/>
</dbReference>
<dbReference type="SMART" id="SM00220">
    <property type="entry name" value="S_TKc"/>
    <property type="match status" value="1"/>
</dbReference>
<keyword evidence="9" id="KW-0812">Transmembrane</keyword>
<accession>A0ABP9P937</accession>
<protein>
    <recommendedName>
        <fullName evidence="1">non-specific serine/threonine protein kinase</fullName>
        <ecNumber evidence="1">2.7.11.1</ecNumber>
    </recommendedName>
</protein>
<evidence type="ECO:0000256" key="9">
    <source>
        <dbReference type="SAM" id="Phobius"/>
    </source>
</evidence>
<evidence type="ECO:0000256" key="2">
    <source>
        <dbReference type="ARBA" id="ARBA00022527"/>
    </source>
</evidence>
<dbReference type="Gene3D" id="3.30.200.20">
    <property type="entry name" value="Phosphorylase Kinase, domain 1"/>
    <property type="match status" value="1"/>
</dbReference>
<proteinExistence type="predicted"/>
<dbReference type="InterPro" id="IPR008271">
    <property type="entry name" value="Ser/Thr_kinase_AS"/>
</dbReference>
<organism evidence="11 12">
    <name type="scientific">Nocardioides marinquilinus</name>
    <dbReference type="NCBI Taxonomy" id="1210400"/>
    <lineage>
        <taxon>Bacteria</taxon>
        <taxon>Bacillati</taxon>
        <taxon>Actinomycetota</taxon>
        <taxon>Actinomycetes</taxon>
        <taxon>Propionibacteriales</taxon>
        <taxon>Nocardioidaceae</taxon>
        <taxon>Nocardioides</taxon>
    </lineage>
</organism>
<dbReference type="PROSITE" id="PS50011">
    <property type="entry name" value="PROTEIN_KINASE_DOM"/>
    <property type="match status" value="1"/>
</dbReference>
<feature type="compositionally biased region" description="Pro residues" evidence="8">
    <location>
        <begin position="314"/>
        <end position="341"/>
    </location>
</feature>
<feature type="compositionally biased region" description="Low complexity" evidence="8">
    <location>
        <begin position="430"/>
        <end position="440"/>
    </location>
</feature>
<keyword evidence="6 7" id="KW-0067">ATP-binding</keyword>
<feature type="region of interest" description="Disordered" evidence="8">
    <location>
        <begin position="387"/>
        <end position="450"/>
    </location>
</feature>
<dbReference type="PANTHER" id="PTHR43289:SF6">
    <property type="entry name" value="SERINE_THREONINE-PROTEIN KINASE NEKL-3"/>
    <property type="match status" value="1"/>
</dbReference>
<evidence type="ECO:0000313" key="11">
    <source>
        <dbReference type="EMBL" id="GAA5142640.1"/>
    </source>
</evidence>
<dbReference type="PROSITE" id="PS00108">
    <property type="entry name" value="PROTEIN_KINASE_ST"/>
    <property type="match status" value="1"/>
</dbReference>
<keyword evidence="2" id="KW-0723">Serine/threonine-protein kinase</keyword>
<comment type="caution">
    <text evidence="11">The sequence shown here is derived from an EMBL/GenBank/DDBJ whole genome shotgun (WGS) entry which is preliminary data.</text>
</comment>
<keyword evidence="3" id="KW-0808">Transferase</keyword>
<reference evidence="12" key="1">
    <citation type="journal article" date="2019" name="Int. J. Syst. Evol. Microbiol.">
        <title>The Global Catalogue of Microorganisms (GCM) 10K type strain sequencing project: providing services to taxonomists for standard genome sequencing and annotation.</title>
        <authorList>
            <consortium name="The Broad Institute Genomics Platform"/>
            <consortium name="The Broad Institute Genome Sequencing Center for Infectious Disease"/>
            <person name="Wu L."/>
            <person name="Ma J."/>
        </authorList>
    </citation>
    <scope>NUCLEOTIDE SEQUENCE [LARGE SCALE GENOMIC DNA]</scope>
    <source>
        <strain evidence="12">JCM 18459</strain>
    </source>
</reference>
<feature type="transmembrane region" description="Helical" evidence="9">
    <location>
        <begin position="363"/>
        <end position="386"/>
    </location>
</feature>
<feature type="compositionally biased region" description="Low complexity" evidence="8">
    <location>
        <begin position="342"/>
        <end position="355"/>
    </location>
</feature>
<dbReference type="Gene3D" id="1.10.510.10">
    <property type="entry name" value="Transferase(Phosphotransferase) domain 1"/>
    <property type="match status" value="1"/>
</dbReference>
<dbReference type="InterPro" id="IPR011009">
    <property type="entry name" value="Kinase-like_dom_sf"/>
</dbReference>